<name>A0A139AW48_GONPJ</name>
<protein>
    <submittedName>
        <fullName evidence="15">E set domain-containing protein</fullName>
    </submittedName>
</protein>
<dbReference type="PANTHER" id="PTHR11767">
    <property type="entry name" value="INWARD RECTIFIER POTASSIUM CHANNEL"/>
    <property type="match status" value="1"/>
</dbReference>
<accession>A0A139AW48</accession>
<dbReference type="InterPro" id="IPR014756">
    <property type="entry name" value="Ig_E-set"/>
</dbReference>
<dbReference type="STRING" id="1344416.A0A139AW48"/>
<comment type="subcellular location">
    <subcellularLocation>
        <location evidence="1 11">Membrane</location>
        <topology evidence="1 11">Multi-pass membrane protein</topology>
    </subcellularLocation>
</comment>
<dbReference type="Proteomes" id="UP000070544">
    <property type="component" value="Unassembled WGS sequence"/>
</dbReference>
<dbReference type="Gene3D" id="2.60.40.1400">
    <property type="entry name" value="G protein-activated inward rectifier potassium channel 1"/>
    <property type="match status" value="1"/>
</dbReference>
<evidence type="ECO:0000256" key="2">
    <source>
        <dbReference type="ARBA" id="ARBA00022448"/>
    </source>
</evidence>
<evidence type="ECO:0000256" key="6">
    <source>
        <dbReference type="ARBA" id="ARBA00022958"/>
    </source>
</evidence>
<evidence type="ECO:0000256" key="12">
    <source>
        <dbReference type="SAM" id="MobiDB-lite"/>
    </source>
</evidence>
<dbReference type="OrthoDB" id="273257at2759"/>
<keyword evidence="9 13" id="KW-0472">Membrane</keyword>
<feature type="transmembrane region" description="Helical" evidence="13">
    <location>
        <begin position="104"/>
        <end position="125"/>
    </location>
</feature>
<keyword evidence="10 11" id="KW-0407">Ion channel</keyword>
<dbReference type="InterPro" id="IPR041647">
    <property type="entry name" value="IRK_C"/>
</dbReference>
<feature type="domain" description="Inward rectifier potassium channel C-terminal" evidence="14">
    <location>
        <begin position="197"/>
        <end position="351"/>
    </location>
</feature>
<evidence type="ECO:0000256" key="8">
    <source>
        <dbReference type="ARBA" id="ARBA00023065"/>
    </source>
</evidence>
<dbReference type="GO" id="GO:0034765">
    <property type="term" value="P:regulation of monoatomic ion transmembrane transport"/>
    <property type="evidence" value="ECO:0007669"/>
    <property type="project" value="TreeGrafter"/>
</dbReference>
<evidence type="ECO:0000313" key="15">
    <source>
        <dbReference type="EMBL" id="KXS20929.1"/>
    </source>
</evidence>
<dbReference type="SUPFAM" id="SSF81324">
    <property type="entry name" value="Voltage-gated potassium channels"/>
    <property type="match status" value="1"/>
</dbReference>
<comment type="similarity">
    <text evidence="11">Belongs to the inward rectifier-type potassium channel (TC 1.A.2.1) family.</text>
</comment>
<dbReference type="Pfam" id="PF17655">
    <property type="entry name" value="IRK_C"/>
    <property type="match status" value="1"/>
</dbReference>
<keyword evidence="7 13" id="KW-1133">Transmembrane helix</keyword>
<dbReference type="PRINTS" id="PR01320">
    <property type="entry name" value="KIRCHANNEL"/>
</dbReference>
<keyword evidence="5 11" id="KW-0851">Voltage-gated channel</keyword>
<dbReference type="GO" id="GO:0034702">
    <property type="term" value="C:monoatomic ion channel complex"/>
    <property type="evidence" value="ECO:0007669"/>
    <property type="project" value="UniProtKB-KW"/>
</dbReference>
<reference evidence="15 16" key="1">
    <citation type="journal article" date="2015" name="Genome Biol. Evol.">
        <title>Phylogenomic analyses indicate that early fungi evolved digesting cell walls of algal ancestors of land plants.</title>
        <authorList>
            <person name="Chang Y."/>
            <person name="Wang S."/>
            <person name="Sekimoto S."/>
            <person name="Aerts A.L."/>
            <person name="Choi C."/>
            <person name="Clum A."/>
            <person name="LaButti K.M."/>
            <person name="Lindquist E.A."/>
            <person name="Yee Ngan C."/>
            <person name="Ohm R.A."/>
            <person name="Salamov A.A."/>
            <person name="Grigoriev I.V."/>
            <person name="Spatafora J.W."/>
            <person name="Berbee M.L."/>
        </authorList>
    </citation>
    <scope>NUCLEOTIDE SEQUENCE [LARGE SCALE GENOMIC DNA]</scope>
    <source>
        <strain evidence="15 16">JEL478</strain>
    </source>
</reference>
<evidence type="ECO:0000256" key="5">
    <source>
        <dbReference type="ARBA" id="ARBA00022882"/>
    </source>
</evidence>
<gene>
    <name evidence="15" type="ORF">M427DRAFT_348992</name>
</gene>
<dbReference type="AlphaFoldDB" id="A0A139AW48"/>
<dbReference type="SUPFAM" id="SSF81296">
    <property type="entry name" value="E set domains"/>
    <property type="match status" value="1"/>
</dbReference>
<proteinExistence type="inferred from homology"/>
<dbReference type="EMBL" id="KQ965734">
    <property type="protein sequence ID" value="KXS20929.1"/>
    <property type="molecule type" value="Genomic_DNA"/>
</dbReference>
<sequence>MSDRDALSIPLSRTITSSSSPVPLRTLNSRMVPRSKQSLHRLQEETKPLNGTNGTPARHVPTMQAVRERAEMWRRKDGADVVGLRRTIIHDLYHHALTVSWPKFMVFVIVVLLGQWSTFAGLYMIEPGGVANARPGIFLDHFSFSVQTSATIGYGVMYPNTPFTVVLMTIEVLTGILSTSIVTGLAFARISKPTARILFSDFAVVRSVHGVPTLMFRAGNKRRNHILHANVEVSLLRDTNDSDLGKARRFLPLELVRSTTPVFSMTWTILHKITPDSPLYGHTPASLAECNAEIIVLLSGEDISIGNSITARHSYLDSEIRWNTGLVDIVSEVEGQGRRRVNYRKFHDLFAILPGEEGFIYIESEGNGTLDDAGSESQMTEGEVIEI</sequence>
<keyword evidence="6 11" id="KW-0630">Potassium</keyword>
<organism evidence="15 16">
    <name type="scientific">Gonapodya prolifera (strain JEL478)</name>
    <name type="common">Monoblepharis prolifera</name>
    <dbReference type="NCBI Taxonomy" id="1344416"/>
    <lineage>
        <taxon>Eukaryota</taxon>
        <taxon>Fungi</taxon>
        <taxon>Fungi incertae sedis</taxon>
        <taxon>Chytridiomycota</taxon>
        <taxon>Chytridiomycota incertae sedis</taxon>
        <taxon>Monoblepharidomycetes</taxon>
        <taxon>Monoblepharidales</taxon>
        <taxon>Gonapodyaceae</taxon>
        <taxon>Gonapodya</taxon>
    </lineage>
</organism>
<evidence type="ECO:0000256" key="7">
    <source>
        <dbReference type="ARBA" id="ARBA00022989"/>
    </source>
</evidence>
<evidence type="ECO:0000259" key="14">
    <source>
        <dbReference type="Pfam" id="PF17655"/>
    </source>
</evidence>
<evidence type="ECO:0000256" key="4">
    <source>
        <dbReference type="ARBA" id="ARBA00022692"/>
    </source>
</evidence>
<dbReference type="GO" id="GO:1990573">
    <property type="term" value="P:potassium ion import across plasma membrane"/>
    <property type="evidence" value="ECO:0007669"/>
    <property type="project" value="TreeGrafter"/>
</dbReference>
<dbReference type="InterPro" id="IPR016449">
    <property type="entry name" value="K_chnl_inward-rec_Kir"/>
</dbReference>
<evidence type="ECO:0000256" key="11">
    <source>
        <dbReference type="RuleBase" id="RU003822"/>
    </source>
</evidence>
<dbReference type="InterPro" id="IPR013518">
    <property type="entry name" value="K_chnl_inward-rec_Kir_cyto"/>
</dbReference>
<dbReference type="PANTHER" id="PTHR11767:SF102">
    <property type="entry name" value="INWARDLY RECTIFYING POTASSIUM CHANNEL 1, ISOFORM F"/>
    <property type="match status" value="1"/>
</dbReference>
<evidence type="ECO:0000256" key="3">
    <source>
        <dbReference type="ARBA" id="ARBA00022538"/>
    </source>
</evidence>
<keyword evidence="8 11" id="KW-0406">Ion transport</keyword>
<feature type="compositionally biased region" description="Polar residues" evidence="12">
    <location>
        <begin position="11"/>
        <end position="29"/>
    </location>
</feature>
<feature type="region of interest" description="Disordered" evidence="12">
    <location>
        <begin position="1"/>
        <end position="38"/>
    </location>
</feature>
<dbReference type="GO" id="GO:0005242">
    <property type="term" value="F:inward rectifier potassium channel activity"/>
    <property type="evidence" value="ECO:0007669"/>
    <property type="project" value="InterPro"/>
</dbReference>
<evidence type="ECO:0000313" key="16">
    <source>
        <dbReference type="Proteomes" id="UP000070544"/>
    </source>
</evidence>
<evidence type="ECO:0000256" key="13">
    <source>
        <dbReference type="SAM" id="Phobius"/>
    </source>
</evidence>
<dbReference type="Gene3D" id="1.10.287.70">
    <property type="match status" value="1"/>
</dbReference>
<keyword evidence="2 11" id="KW-0813">Transport</keyword>
<evidence type="ECO:0000256" key="1">
    <source>
        <dbReference type="ARBA" id="ARBA00004141"/>
    </source>
</evidence>
<keyword evidence="4 11" id="KW-0812">Transmembrane</keyword>
<dbReference type="GO" id="GO:0005886">
    <property type="term" value="C:plasma membrane"/>
    <property type="evidence" value="ECO:0007669"/>
    <property type="project" value="TreeGrafter"/>
</dbReference>
<keyword evidence="3 11" id="KW-0633">Potassium transport</keyword>
<keyword evidence="16" id="KW-1185">Reference proteome</keyword>
<evidence type="ECO:0000256" key="10">
    <source>
        <dbReference type="ARBA" id="ARBA00023303"/>
    </source>
</evidence>
<feature type="transmembrane region" description="Helical" evidence="13">
    <location>
        <begin position="163"/>
        <end position="188"/>
    </location>
</feature>
<evidence type="ECO:0000256" key="9">
    <source>
        <dbReference type="ARBA" id="ARBA00023136"/>
    </source>
</evidence>